<keyword evidence="2" id="KW-0472">Membrane</keyword>
<feature type="region of interest" description="Disordered" evidence="1">
    <location>
        <begin position="150"/>
        <end position="176"/>
    </location>
</feature>
<evidence type="ECO:0000313" key="4">
    <source>
        <dbReference type="Proteomes" id="UP001583177"/>
    </source>
</evidence>
<dbReference type="Proteomes" id="UP001583177">
    <property type="component" value="Unassembled WGS sequence"/>
</dbReference>
<dbReference type="EMBL" id="JAWRVE010000005">
    <property type="protein sequence ID" value="KAL1881812.1"/>
    <property type="molecule type" value="Genomic_DNA"/>
</dbReference>
<feature type="compositionally biased region" description="Low complexity" evidence="1">
    <location>
        <begin position="218"/>
        <end position="245"/>
    </location>
</feature>
<evidence type="ECO:0000256" key="1">
    <source>
        <dbReference type="SAM" id="MobiDB-lite"/>
    </source>
</evidence>
<proteinExistence type="predicted"/>
<feature type="compositionally biased region" description="Low complexity" evidence="1">
    <location>
        <begin position="197"/>
        <end position="206"/>
    </location>
</feature>
<feature type="region of interest" description="Disordered" evidence="1">
    <location>
        <begin position="197"/>
        <end position="245"/>
    </location>
</feature>
<keyword evidence="2" id="KW-0812">Transmembrane</keyword>
<name>A0ABR3Y1K8_9PEZI</name>
<keyword evidence="4" id="KW-1185">Reference proteome</keyword>
<evidence type="ECO:0000256" key="2">
    <source>
        <dbReference type="SAM" id="Phobius"/>
    </source>
</evidence>
<keyword evidence="2" id="KW-1133">Transmembrane helix</keyword>
<organism evidence="3 4">
    <name type="scientific">Diaporthe australafricana</name>
    <dbReference type="NCBI Taxonomy" id="127596"/>
    <lineage>
        <taxon>Eukaryota</taxon>
        <taxon>Fungi</taxon>
        <taxon>Dikarya</taxon>
        <taxon>Ascomycota</taxon>
        <taxon>Pezizomycotina</taxon>
        <taxon>Sordariomycetes</taxon>
        <taxon>Sordariomycetidae</taxon>
        <taxon>Diaporthales</taxon>
        <taxon>Diaporthaceae</taxon>
        <taxon>Diaporthe</taxon>
    </lineage>
</organism>
<protein>
    <submittedName>
        <fullName evidence="3">Uncharacterized protein</fullName>
    </submittedName>
</protein>
<reference evidence="3 4" key="1">
    <citation type="journal article" date="2024" name="IMA Fungus">
        <title>IMA Genome - F19 : A genome assembly and annotation guide to empower mycologists, including annotated draft genome sequences of Ceratocystis pirilliformis, Diaporthe australafricana, Fusarium ophioides, Paecilomyces lecythidis, and Sporothrix stenoceras.</title>
        <authorList>
            <person name="Aylward J."/>
            <person name="Wilson A.M."/>
            <person name="Visagie C.M."/>
            <person name="Spraker J."/>
            <person name="Barnes I."/>
            <person name="Buitendag C."/>
            <person name="Ceriani C."/>
            <person name="Del Mar Angel L."/>
            <person name="du Plessis D."/>
            <person name="Fuchs T."/>
            <person name="Gasser K."/>
            <person name="Kramer D."/>
            <person name="Li W."/>
            <person name="Munsamy K."/>
            <person name="Piso A."/>
            <person name="Price J.L."/>
            <person name="Sonnekus B."/>
            <person name="Thomas C."/>
            <person name="van der Nest A."/>
            <person name="van Dijk A."/>
            <person name="van Heerden A."/>
            <person name="van Vuuren N."/>
            <person name="Yilmaz N."/>
            <person name="Duong T.A."/>
            <person name="van der Merwe N.A."/>
            <person name="Wingfield M.J."/>
            <person name="Wingfield B.D."/>
        </authorList>
    </citation>
    <scope>NUCLEOTIDE SEQUENCE [LARGE SCALE GENOMIC DNA]</scope>
    <source>
        <strain evidence="3 4">CMW 18300</strain>
    </source>
</reference>
<feature type="compositionally biased region" description="Polar residues" evidence="1">
    <location>
        <begin position="207"/>
        <end position="217"/>
    </location>
</feature>
<evidence type="ECO:0000313" key="3">
    <source>
        <dbReference type="EMBL" id="KAL1881812.1"/>
    </source>
</evidence>
<feature type="transmembrane region" description="Helical" evidence="2">
    <location>
        <begin position="51"/>
        <end position="68"/>
    </location>
</feature>
<sequence>MAPSKPNDVESLGTDISKDIQEKHNLREIHHQAVPENDRRGRRTMDSGRKLLLALLVCCMVVLGLASAHQGRADCHEDAANVDHAAIEVQHSSLSSLLASNSAESLRELLEKYVPERYRQQDSQFAKRQDGNSTVSAVVTTAVTTVSSASTVATTTVQAPASSTTTAATTPTSASVETTVQTVVQTSVQTQDQATATITAIQTPTPSETAASSGTSEVTTPSASAPVVSTPASSSSSSEQRSVSVGSLSNIARHYSGHIQDEPDRDSSRKQDLKPCVVEESGYHFHINHGRWGHLSRHGNLVLLRRRGANGRLID</sequence>
<gene>
    <name evidence="3" type="ORF">Daus18300_000865</name>
</gene>
<accession>A0ABR3Y1K8</accession>
<comment type="caution">
    <text evidence="3">The sequence shown here is derived from an EMBL/GenBank/DDBJ whole genome shotgun (WGS) entry which is preliminary data.</text>
</comment>